<dbReference type="AlphaFoldDB" id="A0A0A1FK52"/>
<reference evidence="2" key="1">
    <citation type="journal article" date="2014" name="Soil Biol. Biochem.">
        <title>Structure and function of bacterial communities in ageing soils: Insights from the Mendocino ecological staircase.</title>
        <authorList>
            <person name="Uroz S."/>
            <person name="Tech J.J."/>
            <person name="Sawaya N.A."/>
            <person name="Frey-Klett P."/>
            <person name="Leveau J.H.J."/>
        </authorList>
    </citation>
    <scope>NUCLEOTIDE SEQUENCE [LARGE SCALE GENOMIC DNA]</scope>
    <source>
        <strain evidence="2">Cal35</strain>
    </source>
</reference>
<evidence type="ECO:0000313" key="1">
    <source>
        <dbReference type="EMBL" id="AIY44115.1"/>
    </source>
</evidence>
<dbReference type="HOGENOM" id="CLU_2933373_0_0_4"/>
<dbReference type="Proteomes" id="UP000030302">
    <property type="component" value="Chromosome"/>
</dbReference>
<dbReference type="STRING" id="279058.LT85_4957"/>
<keyword evidence="2" id="KW-1185">Reference proteome</keyword>
<name>A0A0A1FK52_9BURK</name>
<evidence type="ECO:0000313" key="2">
    <source>
        <dbReference type="Proteomes" id="UP000030302"/>
    </source>
</evidence>
<accession>A0A0A1FK52</accession>
<sequence length="60" mass="7179">MADVFLKFTILVHRYKFNALADSRIGPKDLINNSNWSHYHLLYKLMIRQQKFDESRGQPL</sequence>
<dbReference type="KEGG" id="care:LT85_4957"/>
<proteinExistence type="predicted"/>
<gene>
    <name evidence="1" type="ORF">LT85_4957</name>
</gene>
<protein>
    <submittedName>
        <fullName evidence="1">Uncharacterized protein</fullName>
    </submittedName>
</protein>
<dbReference type="EMBL" id="CP009962">
    <property type="protein sequence ID" value="AIY44115.1"/>
    <property type="molecule type" value="Genomic_DNA"/>
</dbReference>
<organism evidence="1 2">
    <name type="scientific">Collimonas arenae</name>
    <dbReference type="NCBI Taxonomy" id="279058"/>
    <lineage>
        <taxon>Bacteria</taxon>
        <taxon>Pseudomonadati</taxon>
        <taxon>Pseudomonadota</taxon>
        <taxon>Betaproteobacteria</taxon>
        <taxon>Burkholderiales</taxon>
        <taxon>Oxalobacteraceae</taxon>
        <taxon>Collimonas</taxon>
    </lineage>
</organism>